<sequence length="410" mass="48724">MAFWNRIRRRKEKQKQQETTEILSQDKAGLVDDAKVPDAADEEPVRLSQEELAAEHIIPKGKAEQKRYIHDCCESVKDCDKQISIAKAEYAQVTEYLTDIQKIDRIAGEDRESLLELCKRIQRLLQERNQYKNRTFTITERQMRRFDRYQDDLIDEIKKMYQNEMYQKAIDSDIRHLEAEKAYIRENQREIIERQDFLKKLARGISVLIGSLVILFIILYFNLDSNMTYPYIGTLALAAVAAAVIFTESNKNRYEIAVSDKKYNKAVELLNRTKIKYVNNISVLDYNREKFGVKNAADFENLWGEYCKTKEYERRFRDNTEQLSKSNDSLQRLLDSHGVNDTEVWLVQTYAILDDREMVEIRHDLNQRRQKLREQIKYNTDTKEDYEQHIRKVVEESEFGREILKEVLDK</sequence>
<name>A0ABR7MZ27_9FIRM</name>
<reference evidence="3 4" key="1">
    <citation type="submission" date="2020-08" db="EMBL/GenBank/DDBJ databases">
        <title>Genome public.</title>
        <authorList>
            <person name="Liu C."/>
            <person name="Sun Q."/>
        </authorList>
    </citation>
    <scope>NUCLEOTIDE SEQUENCE [LARGE SCALE GENOMIC DNA]</scope>
    <source>
        <strain evidence="3 4">NSJ-37</strain>
    </source>
</reference>
<proteinExistence type="predicted"/>
<keyword evidence="4" id="KW-1185">Reference proteome</keyword>
<dbReference type="Proteomes" id="UP000606193">
    <property type="component" value="Unassembled WGS sequence"/>
</dbReference>
<protein>
    <submittedName>
        <fullName evidence="3">Uncharacterized protein</fullName>
    </submittedName>
</protein>
<evidence type="ECO:0000256" key="1">
    <source>
        <dbReference type="SAM" id="MobiDB-lite"/>
    </source>
</evidence>
<comment type="caution">
    <text evidence="3">The sequence shown here is derived from an EMBL/GenBank/DDBJ whole genome shotgun (WGS) entry which is preliminary data.</text>
</comment>
<keyword evidence="2" id="KW-1133">Transmembrane helix</keyword>
<keyword evidence="2" id="KW-0472">Membrane</keyword>
<feature type="transmembrane region" description="Helical" evidence="2">
    <location>
        <begin position="229"/>
        <end position="246"/>
    </location>
</feature>
<keyword evidence="2" id="KW-0812">Transmembrane</keyword>
<dbReference type="EMBL" id="JACRSX010000001">
    <property type="protein sequence ID" value="MBC8561335.1"/>
    <property type="molecule type" value="Genomic_DNA"/>
</dbReference>
<evidence type="ECO:0000313" key="4">
    <source>
        <dbReference type="Proteomes" id="UP000606193"/>
    </source>
</evidence>
<evidence type="ECO:0000313" key="3">
    <source>
        <dbReference type="EMBL" id="MBC8561335.1"/>
    </source>
</evidence>
<feature type="compositionally biased region" description="Basic residues" evidence="1">
    <location>
        <begin position="1"/>
        <end position="13"/>
    </location>
</feature>
<accession>A0ABR7MZ27</accession>
<dbReference type="RefSeq" id="WP_022463455.1">
    <property type="nucleotide sequence ID" value="NZ_JACRSX010000001.1"/>
</dbReference>
<feature type="transmembrane region" description="Helical" evidence="2">
    <location>
        <begin position="201"/>
        <end position="223"/>
    </location>
</feature>
<organism evidence="3 4">
    <name type="scientific">Jutongia huaianensis</name>
    <dbReference type="NCBI Taxonomy" id="2763668"/>
    <lineage>
        <taxon>Bacteria</taxon>
        <taxon>Bacillati</taxon>
        <taxon>Bacillota</taxon>
        <taxon>Clostridia</taxon>
        <taxon>Lachnospirales</taxon>
        <taxon>Lachnospiraceae</taxon>
        <taxon>Jutongia</taxon>
    </lineage>
</organism>
<feature type="region of interest" description="Disordered" evidence="1">
    <location>
        <begin position="1"/>
        <end position="32"/>
    </location>
</feature>
<gene>
    <name evidence="3" type="ORF">H8704_01590</name>
</gene>
<evidence type="ECO:0000256" key="2">
    <source>
        <dbReference type="SAM" id="Phobius"/>
    </source>
</evidence>